<dbReference type="NCBIfam" id="TIGR00644">
    <property type="entry name" value="recJ"/>
    <property type="match status" value="1"/>
</dbReference>
<dbReference type="PANTHER" id="PTHR30255">
    <property type="entry name" value="SINGLE-STRANDED-DNA-SPECIFIC EXONUCLEASE RECJ"/>
    <property type="match status" value="1"/>
</dbReference>
<keyword evidence="13" id="KW-1185">Reference proteome</keyword>
<evidence type="ECO:0000259" key="9">
    <source>
        <dbReference type="Pfam" id="PF17768"/>
    </source>
</evidence>
<dbReference type="GO" id="GO:0008409">
    <property type="term" value="F:5'-3' exonuclease activity"/>
    <property type="evidence" value="ECO:0007669"/>
    <property type="project" value="InterPro"/>
</dbReference>
<organism evidence="11 12">
    <name type="scientific">Desulfobacter hydrogenophilus</name>
    <dbReference type="NCBI Taxonomy" id="2291"/>
    <lineage>
        <taxon>Bacteria</taxon>
        <taxon>Pseudomonadati</taxon>
        <taxon>Thermodesulfobacteriota</taxon>
        <taxon>Desulfobacteria</taxon>
        <taxon>Desulfobacterales</taxon>
        <taxon>Desulfobacteraceae</taxon>
        <taxon>Desulfobacter</taxon>
    </lineage>
</organism>
<dbReference type="RefSeq" id="WP_111957328.1">
    <property type="nucleotide sequence ID" value="NZ_CP036313.1"/>
</dbReference>
<dbReference type="GO" id="GO:0006310">
    <property type="term" value="P:DNA recombination"/>
    <property type="evidence" value="ECO:0007669"/>
    <property type="project" value="InterPro"/>
</dbReference>
<comment type="similarity">
    <text evidence="1">Belongs to the RecJ family.</text>
</comment>
<evidence type="ECO:0000256" key="1">
    <source>
        <dbReference type="ARBA" id="ARBA00005915"/>
    </source>
</evidence>
<dbReference type="InterPro" id="IPR041122">
    <property type="entry name" value="RecJ_OB"/>
</dbReference>
<feature type="domain" description="DDH" evidence="7">
    <location>
        <begin position="79"/>
        <end position="236"/>
    </location>
</feature>
<evidence type="ECO:0000256" key="3">
    <source>
        <dbReference type="ARBA" id="ARBA00022722"/>
    </source>
</evidence>
<evidence type="ECO:0000256" key="5">
    <source>
        <dbReference type="ARBA" id="ARBA00022839"/>
    </source>
</evidence>
<proteinExistence type="inferred from homology"/>
<evidence type="ECO:0000256" key="2">
    <source>
        <dbReference type="ARBA" id="ARBA00019841"/>
    </source>
</evidence>
<keyword evidence="4" id="KW-0378">Hydrolase</keyword>
<keyword evidence="6" id="KW-0175">Coiled coil</keyword>
<evidence type="ECO:0000256" key="4">
    <source>
        <dbReference type="ARBA" id="ARBA00022801"/>
    </source>
</evidence>
<reference evidence="11 12" key="1">
    <citation type="submission" date="2018-06" db="EMBL/GenBank/DDBJ databases">
        <title>Complete Genome Sequence of Desulfobacter hydrogenophilus (DSM3380).</title>
        <authorList>
            <person name="Marietou A."/>
            <person name="Schreiber L."/>
            <person name="Marshall I."/>
            <person name="Jorgensen B."/>
        </authorList>
    </citation>
    <scope>NUCLEOTIDE SEQUENCE [LARGE SCALE GENOMIC DNA]</scope>
    <source>
        <strain evidence="11 12">DSM 3380</strain>
    </source>
</reference>
<feature type="domain" description="DHHA1" evidence="8">
    <location>
        <begin position="356"/>
        <end position="448"/>
    </location>
</feature>
<dbReference type="GO" id="GO:0003676">
    <property type="term" value="F:nucleic acid binding"/>
    <property type="evidence" value="ECO:0007669"/>
    <property type="project" value="InterPro"/>
</dbReference>
<dbReference type="Pfam" id="PF01368">
    <property type="entry name" value="DHH"/>
    <property type="match status" value="1"/>
</dbReference>
<dbReference type="InterPro" id="IPR001667">
    <property type="entry name" value="DDH_dom"/>
</dbReference>
<sequence length="567" mass="63186">MEIKLTYTTPDSQVVQRLQKALDCHPVIAGLLADKGITTADDAKFFLNPDYSRLSSPFELKDMDKAVKRIYTAVSNKEKILVFGDFDADGVTATAMLYQFLSIVEADLSWYVPHRTKEGYSLQLPHIEMAVSMDVDLIITVDCGISSHEAVEAAGKEDIDIIITDHHEPDTTIPKAFAVINPKQADCNACLEYLAGVGVAFYLIMGLRKVFRDNGVWEQFPEPKLSEYLDLFTIGTIGDMVPLVADNRVLCVAGIKRIRMGLRPALVSMARTSRVDMDKLNSDDISFKIVPRLNAAGRISHARICVSHLTCPAPAQAETTAALLDELNRKRQLIEKEIVEDIERRIASDPSILENRLIVLWDSKWEASVLGIAASRLARKHTCPVVLLNSKDDIAKGSCRSINQINIHKVLSETRNLLETFGGHAMAAGLSVKKENLARLKPALTEILALVCTEKDFKPVQKIDAVIEITDITPELVSQIDMLRPFGTGNPEPVFLMKNIWVASSIIIGGCHRKMTLTDQSRKYQVEALHFNLSDTTCLPEFFPKLMVKLKVDRFKQNCVQVIIQDM</sequence>
<dbReference type="Gene3D" id="3.90.1640.30">
    <property type="match status" value="1"/>
</dbReference>
<evidence type="ECO:0000313" key="10">
    <source>
        <dbReference type="EMBL" id="QBH14184.1"/>
    </source>
</evidence>
<dbReference type="GO" id="GO:0006281">
    <property type="term" value="P:DNA repair"/>
    <property type="evidence" value="ECO:0007669"/>
    <property type="project" value="InterPro"/>
</dbReference>
<evidence type="ECO:0000313" key="11">
    <source>
        <dbReference type="EMBL" id="RAM01529.1"/>
    </source>
</evidence>
<dbReference type="AlphaFoldDB" id="A0A328FB52"/>
<feature type="domain" description="RecJ OB" evidence="9">
    <location>
        <begin position="463"/>
        <end position="566"/>
    </location>
</feature>
<name>A0A328FB52_9BACT</name>
<dbReference type="InterPro" id="IPR004610">
    <property type="entry name" value="RecJ"/>
</dbReference>
<evidence type="ECO:0000259" key="8">
    <source>
        <dbReference type="Pfam" id="PF02272"/>
    </source>
</evidence>
<evidence type="ECO:0000256" key="6">
    <source>
        <dbReference type="SAM" id="Coils"/>
    </source>
</evidence>
<dbReference type="Pfam" id="PF17768">
    <property type="entry name" value="RecJ_OB"/>
    <property type="match status" value="1"/>
</dbReference>
<dbReference type="Gene3D" id="3.10.310.30">
    <property type="match status" value="1"/>
</dbReference>
<dbReference type="InterPro" id="IPR003156">
    <property type="entry name" value="DHHA1_dom"/>
</dbReference>
<dbReference type="InterPro" id="IPR038763">
    <property type="entry name" value="DHH_sf"/>
</dbReference>
<dbReference type="InterPro" id="IPR051673">
    <property type="entry name" value="SSDNA_exonuclease_RecJ"/>
</dbReference>
<dbReference type="Pfam" id="PF02272">
    <property type="entry name" value="DHHA1"/>
    <property type="match status" value="1"/>
</dbReference>
<keyword evidence="5 11" id="KW-0269">Exonuclease</keyword>
<evidence type="ECO:0000259" key="7">
    <source>
        <dbReference type="Pfam" id="PF01368"/>
    </source>
</evidence>
<dbReference type="EMBL" id="CP036313">
    <property type="protein sequence ID" value="QBH14184.1"/>
    <property type="molecule type" value="Genomic_DNA"/>
</dbReference>
<dbReference type="Proteomes" id="UP000293902">
    <property type="component" value="Chromosome"/>
</dbReference>
<dbReference type="EMBL" id="QLNI01000025">
    <property type="protein sequence ID" value="RAM01529.1"/>
    <property type="molecule type" value="Genomic_DNA"/>
</dbReference>
<dbReference type="PANTHER" id="PTHR30255:SF2">
    <property type="entry name" value="SINGLE-STRANDED-DNA-SPECIFIC EXONUCLEASE RECJ"/>
    <property type="match status" value="1"/>
</dbReference>
<accession>A0A328FB52</accession>
<feature type="coiled-coil region" evidence="6">
    <location>
        <begin position="317"/>
        <end position="344"/>
    </location>
</feature>
<dbReference type="Proteomes" id="UP000248798">
    <property type="component" value="Unassembled WGS sequence"/>
</dbReference>
<dbReference type="SUPFAM" id="SSF64182">
    <property type="entry name" value="DHH phosphoesterases"/>
    <property type="match status" value="1"/>
</dbReference>
<reference evidence="10 13" key="2">
    <citation type="submission" date="2019-02" db="EMBL/GenBank/DDBJ databases">
        <title>Complete genome sequence of Desulfobacter hydrogenophilus AcRS1.</title>
        <authorList>
            <person name="Marietou A."/>
            <person name="Lund M.B."/>
            <person name="Marshall I.P.G."/>
            <person name="Schreiber L."/>
            <person name="Jorgensen B."/>
        </authorList>
    </citation>
    <scope>NUCLEOTIDE SEQUENCE [LARGE SCALE GENOMIC DNA]</scope>
    <source>
        <strain evidence="10 13">AcRS1</strain>
    </source>
</reference>
<evidence type="ECO:0000313" key="12">
    <source>
        <dbReference type="Proteomes" id="UP000248798"/>
    </source>
</evidence>
<dbReference type="OrthoDB" id="9809852at2"/>
<gene>
    <name evidence="11" type="primary">recJ</name>
    <name evidence="11" type="ORF">DO021_12945</name>
    <name evidence="10" type="ORF">EYB58_15440</name>
</gene>
<evidence type="ECO:0000313" key="13">
    <source>
        <dbReference type="Proteomes" id="UP000293902"/>
    </source>
</evidence>
<protein>
    <recommendedName>
        <fullName evidence="2">Single-stranded-DNA-specific exonuclease RecJ</fullName>
    </recommendedName>
</protein>
<keyword evidence="3" id="KW-0540">Nuclease</keyword>